<feature type="domain" description="VOC" evidence="1">
    <location>
        <begin position="8"/>
        <end position="118"/>
    </location>
</feature>
<dbReference type="Pfam" id="PF00903">
    <property type="entry name" value="Glyoxalase"/>
    <property type="match status" value="1"/>
</dbReference>
<dbReference type="InterPro" id="IPR037523">
    <property type="entry name" value="VOC_core"/>
</dbReference>
<dbReference type="InterPro" id="IPR052164">
    <property type="entry name" value="Anthracycline_SecMetBiosynth"/>
</dbReference>
<dbReference type="STRING" id="401053.AciPR4_0999"/>
<dbReference type="RefSeq" id="WP_013567565.1">
    <property type="nucleotide sequence ID" value="NC_014963.1"/>
</dbReference>
<proteinExistence type="predicted"/>
<reference evidence="2 3" key="1">
    <citation type="journal article" date="2012" name="Stand. Genomic Sci.">
        <title>Complete genome sequence of Terriglobus saanensis type strain SP1PR4(T), an Acidobacteria from tundra soil.</title>
        <authorList>
            <person name="Rawat S.R."/>
            <person name="Mannisto M.K."/>
            <person name="Starovoytov V."/>
            <person name="Goodwin L."/>
            <person name="Nolan M."/>
            <person name="Hauser L."/>
            <person name="Land M."/>
            <person name="Davenport K.W."/>
            <person name="Woyke T."/>
            <person name="Haggblom M.M."/>
        </authorList>
    </citation>
    <scope>NUCLEOTIDE SEQUENCE</scope>
    <source>
        <strain evidence="3">ATCC BAA-1853 / DSM 23119 / SP1PR4</strain>
    </source>
</reference>
<evidence type="ECO:0000259" key="1">
    <source>
        <dbReference type="PROSITE" id="PS51819"/>
    </source>
</evidence>
<dbReference type="GO" id="GO:0051213">
    <property type="term" value="F:dioxygenase activity"/>
    <property type="evidence" value="ECO:0007669"/>
    <property type="project" value="UniProtKB-KW"/>
</dbReference>
<dbReference type="CDD" id="cd07247">
    <property type="entry name" value="SgaA_N_like"/>
    <property type="match status" value="1"/>
</dbReference>
<organism evidence="2 3">
    <name type="scientific">Terriglobus saanensis (strain ATCC BAA-1853 / DSM 23119 / SP1PR4)</name>
    <dbReference type="NCBI Taxonomy" id="401053"/>
    <lineage>
        <taxon>Bacteria</taxon>
        <taxon>Pseudomonadati</taxon>
        <taxon>Acidobacteriota</taxon>
        <taxon>Terriglobia</taxon>
        <taxon>Terriglobales</taxon>
        <taxon>Acidobacteriaceae</taxon>
        <taxon>Terriglobus</taxon>
    </lineage>
</organism>
<dbReference type="SUPFAM" id="SSF54593">
    <property type="entry name" value="Glyoxalase/Bleomycin resistance protein/Dihydroxybiphenyl dioxygenase"/>
    <property type="match status" value="1"/>
</dbReference>
<dbReference type="InterPro" id="IPR029068">
    <property type="entry name" value="Glyas_Bleomycin-R_OHBP_Dase"/>
</dbReference>
<protein>
    <submittedName>
        <fullName evidence="2">Glyoxalase/bleomycin resistance protein/dioxygenase</fullName>
    </submittedName>
</protein>
<dbReference type="Proteomes" id="UP000006844">
    <property type="component" value="Chromosome"/>
</dbReference>
<dbReference type="AlphaFoldDB" id="E8V8C9"/>
<dbReference type="EMBL" id="CP002467">
    <property type="protein sequence ID" value="ADV81832.1"/>
    <property type="molecule type" value="Genomic_DNA"/>
</dbReference>
<dbReference type="PANTHER" id="PTHR33993">
    <property type="entry name" value="GLYOXALASE-RELATED"/>
    <property type="match status" value="1"/>
</dbReference>
<dbReference type="HOGENOM" id="CLU_127592_3_0_0"/>
<keyword evidence="2" id="KW-0560">Oxidoreductase</keyword>
<gene>
    <name evidence="2" type="ordered locus">AciPR4_0999</name>
</gene>
<sequence length="123" mass="13235">MSSEKQGKICYMEIPARDIAVSSHFYTSIFGWTTRRRSNGSTAFDDATGYVSGSWILGRPPSTAVGILTYILVEDAEATVKKILEEGGTIVQSIGGDAPEITARFLDPAGNILGIYQSPSKKT</sequence>
<dbReference type="OrthoDB" id="9804235at2"/>
<dbReference type="PROSITE" id="PS51819">
    <property type="entry name" value="VOC"/>
    <property type="match status" value="1"/>
</dbReference>
<dbReference type="Gene3D" id="3.10.180.10">
    <property type="entry name" value="2,3-Dihydroxybiphenyl 1,2-Dioxygenase, domain 1"/>
    <property type="match status" value="1"/>
</dbReference>
<accession>E8V8C9</accession>
<dbReference type="KEGG" id="tsa:AciPR4_0999"/>
<dbReference type="eggNOG" id="COG3324">
    <property type="taxonomic scope" value="Bacteria"/>
</dbReference>
<keyword evidence="2" id="KW-0223">Dioxygenase</keyword>
<evidence type="ECO:0000313" key="3">
    <source>
        <dbReference type="Proteomes" id="UP000006844"/>
    </source>
</evidence>
<dbReference type="InterPro" id="IPR004360">
    <property type="entry name" value="Glyas_Fos-R_dOase_dom"/>
</dbReference>
<keyword evidence="3" id="KW-1185">Reference proteome</keyword>
<evidence type="ECO:0000313" key="2">
    <source>
        <dbReference type="EMBL" id="ADV81832.1"/>
    </source>
</evidence>
<name>E8V8C9_TERSS</name>